<feature type="transmembrane region" description="Helical" evidence="1">
    <location>
        <begin position="7"/>
        <end position="24"/>
    </location>
</feature>
<dbReference type="PATRIC" id="fig|1604004.4.peg.160"/>
<evidence type="ECO:0000313" key="3">
    <source>
        <dbReference type="EMBL" id="ALG81065.1"/>
    </source>
</evidence>
<dbReference type="AlphaFoldDB" id="A0A0F7PBF9"/>
<dbReference type="RefSeq" id="WP_050047508.1">
    <property type="nucleotide sequence ID" value="NZ_CP008874.1"/>
</dbReference>
<dbReference type="KEGG" id="hsu:HLASF_0150"/>
<evidence type="ECO:0000256" key="1">
    <source>
        <dbReference type="SAM" id="Phobius"/>
    </source>
</evidence>
<reference evidence="3 4" key="3">
    <citation type="journal article" date="2016" name="Stand. Genomic Sci.">
        <title>Complete genome sequence of 'Halanaeroarchaeum sulfurireducens' M27-SA2, a sulfur-reducing and acetate-oxidizing haloarchaeon from the deep-sea hypersaline anoxic lake Medee.</title>
        <authorList>
            <person name="Messina E."/>
            <person name="Sorokin D.Y."/>
            <person name="Kublanov I.V."/>
            <person name="Toshchakov S."/>
            <person name="Lopatina A."/>
            <person name="Arcadi E."/>
            <person name="Smedile F."/>
            <person name="La Spada G."/>
            <person name="La Cono V."/>
            <person name="Yakimov M.M."/>
        </authorList>
    </citation>
    <scope>NUCLEOTIDE SEQUENCE [LARGE SCALE GENOMIC DNA]</scope>
    <source>
        <strain evidence="3 4">M27-SA2</strain>
    </source>
</reference>
<sequence>MVTPPELAVLAVIVLALLIAYTLVKAVKPFIVNAVVGLVVLLLAGLVGYGVQITWIVVLVVAIGGIPGALLVLILGNLNVVFEPALLIPLL</sequence>
<evidence type="ECO:0000313" key="5">
    <source>
        <dbReference type="Proteomes" id="UP000069906"/>
    </source>
</evidence>
<dbReference type="Proteomes" id="UP000060390">
    <property type="component" value="Chromosome"/>
</dbReference>
<dbReference type="EMBL" id="CP011564">
    <property type="protein sequence ID" value="ALG81065.1"/>
    <property type="molecule type" value="Genomic_DNA"/>
</dbReference>
<accession>A0A0F7PBF9</accession>
<keyword evidence="1" id="KW-1133">Transmembrane helix</keyword>
<evidence type="ECO:0000313" key="4">
    <source>
        <dbReference type="Proteomes" id="UP000060390"/>
    </source>
</evidence>
<keyword evidence="1" id="KW-0812">Transmembrane</keyword>
<dbReference type="GeneID" id="26009523"/>
<gene>
    <name evidence="3" type="ORF">HLASA_0150</name>
    <name evidence="2" type="ORF">HLASF_0150</name>
</gene>
<feature type="transmembrane region" description="Helical" evidence="1">
    <location>
        <begin position="56"/>
        <end position="82"/>
    </location>
</feature>
<reference evidence="2 5" key="1">
    <citation type="journal article" date="2015" name="ISME J.">
        <title>Elemental sulfur and acetate can support life of a novel strictly anaerobic haloarchaeon.</title>
        <authorList>
            <person name="Sorokin D.Y."/>
            <person name="Kublanov I.V."/>
            <person name="Gavrilov S.N."/>
            <person name="Rojo D."/>
            <person name="Roman P."/>
            <person name="Golyshin P.N."/>
            <person name="Slepak V.Z."/>
            <person name="Smedile F."/>
            <person name="Ferrer M."/>
            <person name="Messina E."/>
            <person name="La Cono V."/>
            <person name="Yakimov M.M."/>
        </authorList>
    </citation>
    <scope>NUCLEOTIDE SEQUENCE [LARGE SCALE GENOMIC DNA]</scope>
    <source>
        <strain evidence="2 5">HSR2</strain>
    </source>
</reference>
<evidence type="ECO:0008006" key="6">
    <source>
        <dbReference type="Google" id="ProtNLM"/>
    </source>
</evidence>
<keyword evidence="1" id="KW-0472">Membrane</keyword>
<proteinExistence type="predicted"/>
<feature type="transmembrane region" description="Helical" evidence="1">
    <location>
        <begin position="30"/>
        <end position="49"/>
    </location>
</feature>
<reference evidence="4" key="2">
    <citation type="submission" date="2015-05" db="EMBL/GenBank/DDBJ databases">
        <title>Complete genome sequence of Halanaeroarchaeum sulfurireducens type strain M27-SA2, a sulfate-reducer haloarchaeon from marine anoxic lake Medee.</title>
        <authorList>
            <person name="Messina E."/>
            <person name="Kublanov I.V."/>
            <person name="Toshchakov S."/>
            <person name="Arcadi E."/>
            <person name="La Spada G."/>
            <person name="La Cono V."/>
            <person name="Yakimov M.M."/>
        </authorList>
    </citation>
    <scope>NUCLEOTIDE SEQUENCE [LARGE SCALE GENOMIC DNA]</scope>
    <source>
        <strain evidence="4">M27-SA2</strain>
    </source>
</reference>
<dbReference type="InterPro" id="IPR010001">
    <property type="entry name" value="BofA"/>
</dbReference>
<dbReference type="KEGG" id="hsf:HLASA_0150"/>
<protein>
    <recommendedName>
        <fullName evidence="6">SigmaK-factor processing regulatory BofA</fullName>
    </recommendedName>
</protein>
<name>A0A0F7PBF9_9EURY</name>
<dbReference type="Proteomes" id="UP000069906">
    <property type="component" value="Chromosome"/>
</dbReference>
<dbReference type="EMBL" id="CP008874">
    <property type="protein sequence ID" value="AKH96663.1"/>
    <property type="molecule type" value="Genomic_DNA"/>
</dbReference>
<evidence type="ECO:0000313" key="2">
    <source>
        <dbReference type="EMBL" id="AKH96663.1"/>
    </source>
</evidence>
<dbReference type="Pfam" id="PF07441">
    <property type="entry name" value="BofA"/>
    <property type="match status" value="1"/>
</dbReference>
<organism evidence="2 5">
    <name type="scientific">Halanaeroarchaeum sulfurireducens</name>
    <dbReference type="NCBI Taxonomy" id="1604004"/>
    <lineage>
        <taxon>Archaea</taxon>
        <taxon>Methanobacteriati</taxon>
        <taxon>Methanobacteriota</taxon>
        <taxon>Stenosarchaea group</taxon>
        <taxon>Halobacteria</taxon>
        <taxon>Halobacteriales</taxon>
        <taxon>Halobacteriaceae</taxon>
        <taxon>Halanaeroarchaeum</taxon>
    </lineage>
</organism>
<keyword evidence="5" id="KW-1185">Reference proteome</keyword>
<dbReference type="HOGENOM" id="CLU_172280_0_0_2"/>